<proteinExistence type="predicted"/>
<accession>A0ABT8DNV5</accession>
<dbReference type="EMBL" id="JAUHHC010000002">
    <property type="protein sequence ID" value="MDN3920045.1"/>
    <property type="molecule type" value="Genomic_DNA"/>
</dbReference>
<name>A0ABT8DNV5_9BURK</name>
<dbReference type="RefSeq" id="WP_290358363.1">
    <property type="nucleotide sequence ID" value="NZ_JAUHHC010000002.1"/>
</dbReference>
<keyword evidence="1" id="KW-0812">Transmembrane</keyword>
<evidence type="ECO:0000256" key="1">
    <source>
        <dbReference type="SAM" id="Phobius"/>
    </source>
</evidence>
<feature type="transmembrane region" description="Helical" evidence="1">
    <location>
        <begin position="185"/>
        <end position="208"/>
    </location>
</feature>
<feature type="transmembrane region" description="Helical" evidence="1">
    <location>
        <begin position="148"/>
        <end position="165"/>
    </location>
</feature>
<comment type="caution">
    <text evidence="2">The sequence shown here is derived from an EMBL/GenBank/DDBJ whole genome shotgun (WGS) entry which is preliminary data.</text>
</comment>
<gene>
    <name evidence="2" type="ORF">QWJ38_07100</name>
</gene>
<sequence length="232" mass="25778">MTKINLNERIGRMPAMSMEPPKFESNLNGTLYQLRRFDGVVAEASTQSLTHVGSRRDAVTNMTEVTSEVETVKKIWLKMGDGKEKEFDLSEAPDAFGARASHRLRIVTVQAGSNTAVLRSMDNLTSGERYENRDWASRLGLGSGFMDFARLFVPIVLLFVVYLNVVDGHLMYAYGFRLSEFGGTFAIAAFVTIIPTLILFALVSALGWTRGARHKAQVVRELAPVLDKLAKE</sequence>
<evidence type="ECO:0000313" key="3">
    <source>
        <dbReference type="Proteomes" id="UP001228044"/>
    </source>
</evidence>
<keyword evidence="1" id="KW-1133">Transmembrane helix</keyword>
<dbReference type="Proteomes" id="UP001228044">
    <property type="component" value="Unassembled WGS sequence"/>
</dbReference>
<protein>
    <submittedName>
        <fullName evidence="2">Uncharacterized protein</fullName>
    </submittedName>
</protein>
<organism evidence="2 3">
    <name type="scientific">Roseateles violae</name>
    <dbReference type="NCBI Taxonomy" id="3058042"/>
    <lineage>
        <taxon>Bacteria</taxon>
        <taxon>Pseudomonadati</taxon>
        <taxon>Pseudomonadota</taxon>
        <taxon>Betaproteobacteria</taxon>
        <taxon>Burkholderiales</taxon>
        <taxon>Sphaerotilaceae</taxon>
        <taxon>Roseateles</taxon>
    </lineage>
</organism>
<keyword evidence="1" id="KW-0472">Membrane</keyword>
<reference evidence="2 3" key="1">
    <citation type="submission" date="2023-06" db="EMBL/GenBank/DDBJ databases">
        <title>Pelomonas sp. PFR6 16S ribosomal RNA gene Genome sequencing and assembly.</title>
        <authorList>
            <person name="Woo H."/>
        </authorList>
    </citation>
    <scope>NUCLEOTIDE SEQUENCE [LARGE SCALE GENOMIC DNA]</scope>
    <source>
        <strain evidence="2 3">PFR6</strain>
    </source>
</reference>
<keyword evidence="3" id="KW-1185">Reference proteome</keyword>
<evidence type="ECO:0000313" key="2">
    <source>
        <dbReference type="EMBL" id="MDN3920045.1"/>
    </source>
</evidence>